<proteinExistence type="predicted"/>
<reference evidence="6 7" key="1">
    <citation type="submission" date="2020-06" db="EMBL/GenBank/DDBJ databases">
        <title>Oricola thermophila sp. nov. isolated from a tidal sediments.</title>
        <authorList>
            <person name="Kwon K.K."/>
            <person name="Yang S.-H."/>
            <person name="Park M.-J."/>
        </authorList>
    </citation>
    <scope>NUCLEOTIDE SEQUENCE [LARGE SCALE GENOMIC DNA]</scope>
    <source>
        <strain evidence="6 7">MEBiC13590</strain>
    </source>
</reference>
<dbReference type="PROSITE" id="PS51063">
    <property type="entry name" value="HTH_CRP_2"/>
    <property type="match status" value="1"/>
</dbReference>
<dbReference type="CDD" id="cd00038">
    <property type="entry name" value="CAP_ED"/>
    <property type="match status" value="1"/>
</dbReference>
<keyword evidence="3" id="KW-0804">Transcription</keyword>
<dbReference type="Gene3D" id="1.10.10.10">
    <property type="entry name" value="Winged helix-like DNA-binding domain superfamily/Winged helix DNA-binding domain"/>
    <property type="match status" value="1"/>
</dbReference>
<keyword evidence="2" id="KW-0238">DNA-binding</keyword>
<dbReference type="EMBL" id="CP054836">
    <property type="protein sequence ID" value="QKV17936.1"/>
    <property type="molecule type" value="Genomic_DNA"/>
</dbReference>
<feature type="domain" description="HTH crp-type" evidence="5">
    <location>
        <begin position="153"/>
        <end position="227"/>
    </location>
</feature>
<keyword evidence="1" id="KW-0805">Transcription regulation</keyword>
<dbReference type="InterPro" id="IPR012318">
    <property type="entry name" value="HTH_CRP"/>
</dbReference>
<dbReference type="Pfam" id="PF00027">
    <property type="entry name" value="cNMP_binding"/>
    <property type="match status" value="1"/>
</dbReference>
<dbReference type="InterPro" id="IPR036388">
    <property type="entry name" value="WH-like_DNA-bd_sf"/>
</dbReference>
<accession>A0A6N1VAG9</accession>
<organism evidence="6 7">
    <name type="scientific">Oricola thermophila</name>
    <dbReference type="NCBI Taxonomy" id="2742145"/>
    <lineage>
        <taxon>Bacteria</taxon>
        <taxon>Pseudomonadati</taxon>
        <taxon>Pseudomonadota</taxon>
        <taxon>Alphaproteobacteria</taxon>
        <taxon>Hyphomicrobiales</taxon>
        <taxon>Ahrensiaceae</taxon>
        <taxon>Oricola</taxon>
    </lineage>
</organism>
<feature type="domain" description="Cyclic nucleotide-binding" evidence="4">
    <location>
        <begin position="40"/>
        <end position="94"/>
    </location>
</feature>
<evidence type="ECO:0000259" key="4">
    <source>
        <dbReference type="PROSITE" id="PS50042"/>
    </source>
</evidence>
<name>A0A6N1VAG9_9HYPH</name>
<protein>
    <submittedName>
        <fullName evidence="6">Crp/Fnr family transcriptional regulator</fullName>
    </submittedName>
</protein>
<evidence type="ECO:0000256" key="3">
    <source>
        <dbReference type="ARBA" id="ARBA00023163"/>
    </source>
</evidence>
<dbReference type="InterPro" id="IPR018490">
    <property type="entry name" value="cNMP-bd_dom_sf"/>
</dbReference>
<gene>
    <name evidence="6" type="ORF">HTY61_05410</name>
</gene>
<dbReference type="Gene3D" id="2.60.120.10">
    <property type="entry name" value="Jelly Rolls"/>
    <property type="match status" value="1"/>
</dbReference>
<dbReference type="SMART" id="SM00100">
    <property type="entry name" value="cNMP"/>
    <property type="match status" value="1"/>
</dbReference>
<dbReference type="InterPro" id="IPR036390">
    <property type="entry name" value="WH_DNA-bd_sf"/>
</dbReference>
<evidence type="ECO:0000259" key="5">
    <source>
        <dbReference type="PROSITE" id="PS51063"/>
    </source>
</evidence>
<dbReference type="AlphaFoldDB" id="A0A6N1VAG9"/>
<dbReference type="InterPro" id="IPR000595">
    <property type="entry name" value="cNMP-bd_dom"/>
</dbReference>
<keyword evidence="7" id="KW-1185">Reference proteome</keyword>
<dbReference type="InterPro" id="IPR014710">
    <property type="entry name" value="RmlC-like_jellyroll"/>
</dbReference>
<sequence length="240" mass="26509">MIEGMLAEGGLAQLLGIMAPEQELDDGEVASIRQIQPTVKRYAPRDEISAQGDPSDTTYIVISGWGCTYIDLPDGSRQIADFQLRGDIIGLRAIGANWEESFHAISDMEVLELPTSDLNRTLSATPSLAVRFLFALARNSAIRGEHIVNIGRRNAAVRLAHLMLELGTRLESVGLAEADGYDCPLTQYDLADALGLTPIHVNRMLRELRQSDLLSFRNGRVKFVNRDALVSFAHFEPDYL</sequence>
<evidence type="ECO:0000313" key="7">
    <source>
        <dbReference type="Proteomes" id="UP000509367"/>
    </source>
</evidence>
<dbReference type="GO" id="GO:0006355">
    <property type="term" value="P:regulation of DNA-templated transcription"/>
    <property type="evidence" value="ECO:0007669"/>
    <property type="project" value="InterPro"/>
</dbReference>
<dbReference type="GO" id="GO:0003677">
    <property type="term" value="F:DNA binding"/>
    <property type="evidence" value="ECO:0007669"/>
    <property type="project" value="UniProtKB-KW"/>
</dbReference>
<dbReference type="PROSITE" id="PS50042">
    <property type="entry name" value="CNMP_BINDING_3"/>
    <property type="match status" value="1"/>
</dbReference>
<dbReference type="Proteomes" id="UP000509367">
    <property type="component" value="Chromosome"/>
</dbReference>
<evidence type="ECO:0000313" key="6">
    <source>
        <dbReference type="EMBL" id="QKV17936.1"/>
    </source>
</evidence>
<dbReference type="RefSeq" id="WP_175275833.1">
    <property type="nucleotide sequence ID" value="NZ_CP054836.1"/>
</dbReference>
<dbReference type="SUPFAM" id="SSF51206">
    <property type="entry name" value="cAMP-binding domain-like"/>
    <property type="match status" value="1"/>
</dbReference>
<dbReference type="Pfam" id="PF13545">
    <property type="entry name" value="HTH_Crp_2"/>
    <property type="match status" value="1"/>
</dbReference>
<evidence type="ECO:0000256" key="2">
    <source>
        <dbReference type="ARBA" id="ARBA00023125"/>
    </source>
</evidence>
<dbReference type="SUPFAM" id="SSF46785">
    <property type="entry name" value="Winged helix' DNA-binding domain"/>
    <property type="match status" value="1"/>
</dbReference>
<dbReference type="KEGG" id="orm:HTY61_05410"/>
<evidence type="ECO:0000256" key="1">
    <source>
        <dbReference type="ARBA" id="ARBA00023015"/>
    </source>
</evidence>